<dbReference type="eggNOG" id="COG3303">
    <property type="taxonomic scope" value="Bacteria"/>
</dbReference>
<dbReference type="InterPro" id="IPR003321">
    <property type="entry name" value="Cyt_c552"/>
</dbReference>
<dbReference type="KEGG" id="lip:LI1002"/>
<proteinExistence type="inferred from homology"/>
<dbReference type="InterPro" id="IPR036280">
    <property type="entry name" value="Multihaem_cyt_sf"/>
</dbReference>
<evidence type="ECO:0000313" key="11">
    <source>
        <dbReference type="EMBL" id="CAJ55056.1"/>
    </source>
</evidence>
<reference evidence="11 12" key="1">
    <citation type="submission" date="2005-11" db="EMBL/GenBank/DDBJ databases">
        <title>The complete genome sequence of Lawsonia intracellularis: the causative agent of proliferative enteropathy.</title>
        <authorList>
            <person name="Kaur K."/>
            <person name="Zhang Q."/>
            <person name="Beckler D."/>
            <person name="Munir S."/>
            <person name="Li L."/>
            <person name="Kinsley K."/>
            <person name="Herron L."/>
            <person name="Peterson A."/>
            <person name="May B."/>
            <person name="Singh S."/>
            <person name="Gebhart C."/>
            <person name="Kapur V."/>
        </authorList>
    </citation>
    <scope>NUCLEOTIDE SEQUENCE [LARGE SCALE GENOMIC DNA]</scope>
    <source>
        <strain evidence="11 12">PHE/MN1-00</strain>
    </source>
</reference>
<name>Q1MPM1_LAWIP</name>
<dbReference type="GO" id="GO:0042279">
    <property type="term" value="F:nitrite reductase (cytochrome, ammonia-forming) activity"/>
    <property type="evidence" value="ECO:0007669"/>
    <property type="project" value="UniProtKB-EC"/>
</dbReference>
<dbReference type="GO" id="GO:0030288">
    <property type="term" value="C:outer membrane-bounded periplasmic space"/>
    <property type="evidence" value="ECO:0007669"/>
    <property type="project" value="TreeGrafter"/>
</dbReference>
<evidence type="ECO:0000256" key="3">
    <source>
        <dbReference type="ARBA" id="ARBA00011887"/>
    </source>
</evidence>
<evidence type="ECO:0000256" key="8">
    <source>
        <dbReference type="ARBA" id="ARBA00023002"/>
    </source>
</evidence>
<evidence type="ECO:0000256" key="5">
    <source>
        <dbReference type="ARBA" id="ARBA00022723"/>
    </source>
</evidence>
<dbReference type="AlphaFoldDB" id="Q1MPM1"/>
<dbReference type="STRING" id="363253.LI1002"/>
<keyword evidence="5" id="KW-0479">Metal-binding</keyword>
<evidence type="ECO:0000256" key="10">
    <source>
        <dbReference type="ARBA" id="ARBA00049131"/>
    </source>
</evidence>
<dbReference type="Gene3D" id="1.10.1130.10">
    <property type="entry name" value="Flavocytochrome C3, Chain A"/>
    <property type="match status" value="1"/>
</dbReference>
<evidence type="ECO:0000256" key="2">
    <source>
        <dbReference type="ARBA" id="ARBA00009288"/>
    </source>
</evidence>
<keyword evidence="8" id="KW-0560">Oxidoreductase</keyword>
<organism evidence="11 12">
    <name type="scientific">Lawsonia intracellularis (strain PHE/MN1-00)</name>
    <dbReference type="NCBI Taxonomy" id="363253"/>
    <lineage>
        <taxon>Bacteria</taxon>
        <taxon>Pseudomonadati</taxon>
        <taxon>Thermodesulfobacteriota</taxon>
        <taxon>Desulfovibrionia</taxon>
        <taxon>Desulfovibrionales</taxon>
        <taxon>Desulfovibrionaceae</taxon>
        <taxon>Lawsonia</taxon>
    </lineage>
</organism>
<dbReference type="Pfam" id="PF02335">
    <property type="entry name" value="Cytochrom_C552"/>
    <property type="match status" value="1"/>
</dbReference>
<dbReference type="GO" id="GO:0046872">
    <property type="term" value="F:metal ion binding"/>
    <property type="evidence" value="ECO:0007669"/>
    <property type="project" value="UniProtKB-KW"/>
</dbReference>
<protein>
    <recommendedName>
        <fullName evidence="3">nitrite reductase (cytochrome; ammonia-forming)</fullName>
        <ecNumber evidence="3">1.7.2.2</ecNumber>
    </recommendedName>
</protein>
<comment type="similarity">
    <text evidence="2">Belongs to the cytochrome c-552 family.</text>
</comment>
<sequence length="517" mass="59222">MINQIILKSVYGLLLCLVVVLSGCGDVDTELKTPEYNTGLPADHLGNLAFKKIFPLHYASYELNNESSIMTVYKGSVPYMKNDNKDPLPEGYKYAQPYLKNLWLGYPFMYDYRESRGHTHAIGDVLDSDRPNRYAFKSGLPATCWNCKTPQMLKWTKDDGNAFWSKDMNEFRERLHPEDDTVGCVNCHNPQTMELQLYSEPLKDYLVSVGKDPDKLSRQEMRSLVCAQCHVEYYFEKTGVPAKPVFPWAKGFNPEDMYQYYKEHGDSTIPGFEGQFYDWIHPVSKTPMIKIQHPEYETWIDGPHGSAGVTCADCHMPYIRGENGQKMSSHYWTSPLKDPEMRACRQCHADKSPEFLKESVVSVQKATFDQLLIAQELSVKAHEAVRLADEYTGPRANNYDQLMIQARDMIRKGQLFWDYVSAENGVGFHNPVKALNTLASSIQYSQEAINLAMEATKYAIGPNLQGDIKEIVPPILVMSRKLQQDPEYLKTNPWFKYLKVLPKAEIEWDGTKYLGDK</sequence>
<dbReference type="EMBL" id="AM180252">
    <property type="protein sequence ID" value="CAJ55056.1"/>
    <property type="molecule type" value="Genomic_DNA"/>
</dbReference>
<gene>
    <name evidence="11" type="primary">nrfA</name>
    <name evidence="11" type="ordered locus">LI1002</name>
</gene>
<dbReference type="PIRSF" id="PIRSF000243">
    <property type="entry name" value="Cyt_c552"/>
    <property type="match status" value="1"/>
</dbReference>
<dbReference type="GO" id="GO:0020037">
    <property type="term" value="F:heme binding"/>
    <property type="evidence" value="ECO:0007669"/>
    <property type="project" value="TreeGrafter"/>
</dbReference>
<dbReference type="RefSeq" id="WP_011527085.1">
    <property type="nucleotide sequence ID" value="NC_008011.1"/>
</dbReference>
<evidence type="ECO:0000256" key="9">
    <source>
        <dbReference type="ARBA" id="ARBA00023004"/>
    </source>
</evidence>
<comment type="subcellular location">
    <subcellularLocation>
        <location evidence="1">Cell envelope</location>
    </subcellularLocation>
</comment>
<evidence type="ECO:0000256" key="7">
    <source>
        <dbReference type="ARBA" id="ARBA00022837"/>
    </source>
</evidence>
<keyword evidence="7" id="KW-0106">Calcium</keyword>
<dbReference type="SUPFAM" id="SSF48695">
    <property type="entry name" value="Multiheme cytochromes"/>
    <property type="match status" value="1"/>
</dbReference>
<dbReference type="Gene3D" id="1.20.140.10">
    <property type="entry name" value="Butyryl-CoA Dehydrogenase, subunit A, domain 3"/>
    <property type="match status" value="1"/>
</dbReference>
<dbReference type="Proteomes" id="UP000002430">
    <property type="component" value="Chromosome"/>
</dbReference>
<accession>Q1MPM1</accession>
<dbReference type="GO" id="GO:0019645">
    <property type="term" value="P:anaerobic electron transport chain"/>
    <property type="evidence" value="ECO:0007669"/>
    <property type="project" value="TreeGrafter"/>
</dbReference>
<evidence type="ECO:0000256" key="4">
    <source>
        <dbReference type="ARBA" id="ARBA00022617"/>
    </source>
</evidence>
<comment type="catalytic activity">
    <reaction evidence="10">
        <text>6 Fe(III)-[cytochrome c] + NH4(+) + 2 H2O = 6 Fe(II)-[cytochrome c] + nitrite + 8 H(+)</text>
        <dbReference type="Rhea" id="RHEA:13089"/>
        <dbReference type="Rhea" id="RHEA-COMP:10350"/>
        <dbReference type="Rhea" id="RHEA-COMP:14399"/>
        <dbReference type="ChEBI" id="CHEBI:15377"/>
        <dbReference type="ChEBI" id="CHEBI:15378"/>
        <dbReference type="ChEBI" id="CHEBI:16301"/>
        <dbReference type="ChEBI" id="CHEBI:28938"/>
        <dbReference type="ChEBI" id="CHEBI:29033"/>
        <dbReference type="ChEBI" id="CHEBI:29034"/>
        <dbReference type="EC" id="1.7.2.2"/>
    </reaction>
</comment>
<dbReference type="PANTHER" id="PTHR30633:SF0">
    <property type="entry name" value="CYTOCHROME C-552"/>
    <property type="match status" value="1"/>
</dbReference>
<dbReference type="CDD" id="cd00548">
    <property type="entry name" value="NrfA-like"/>
    <property type="match status" value="1"/>
</dbReference>
<evidence type="ECO:0000256" key="1">
    <source>
        <dbReference type="ARBA" id="ARBA00004196"/>
    </source>
</evidence>
<keyword evidence="12" id="KW-1185">Reference proteome</keyword>
<keyword evidence="4" id="KW-0349">Heme</keyword>
<keyword evidence="6" id="KW-0732">Signal</keyword>
<dbReference type="OrthoDB" id="9780421at2"/>
<keyword evidence="9" id="KW-0408">Iron</keyword>
<dbReference type="EC" id="1.7.2.2" evidence="3"/>
<dbReference type="PANTHER" id="PTHR30633">
    <property type="entry name" value="CYTOCHROME C-552 RESPIRATORY NITRITE REDUCTASE"/>
    <property type="match status" value="1"/>
</dbReference>
<evidence type="ECO:0000256" key="6">
    <source>
        <dbReference type="ARBA" id="ARBA00022729"/>
    </source>
</evidence>
<evidence type="ECO:0000313" key="12">
    <source>
        <dbReference type="Proteomes" id="UP000002430"/>
    </source>
</evidence>
<dbReference type="HOGENOM" id="CLU_035040_1_0_7"/>